<protein>
    <submittedName>
        <fullName evidence="2">Methyltransferase domain-containing protein</fullName>
    </submittedName>
</protein>
<accession>A0A1H3A3V5</accession>
<dbReference type="Pfam" id="PF08241">
    <property type="entry name" value="Methyltransf_11"/>
    <property type="match status" value="1"/>
</dbReference>
<dbReference type="InterPro" id="IPR013216">
    <property type="entry name" value="Methyltransf_11"/>
</dbReference>
<proteinExistence type="predicted"/>
<evidence type="ECO:0000259" key="1">
    <source>
        <dbReference type="Pfam" id="PF08241"/>
    </source>
</evidence>
<dbReference type="OrthoDB" id="9760689at2"/>
<keyword evidence="2" id="KW-0808">Transferase</keyword>
<dbReference type="GO" id="GO:0032259">
    <property type="term" value="P:methylation"/>
    <property type="evidence" value="ECO:0007669"/>
    <property type="project" value="UniProtKB-KW"/>
</dbReference>
<dbReference type="PANTHER" id="PTHR43591:SF110">
    <property type="entry name" value="RHODANESE DOMAIN-CONTAINING PROTEIN"/>
    <property type="match status" value="1"/>
</dbReference>
<evidence type="ECO:0000313" key="3">
    <source>
        <dbReference type="Proteomes" id="UP000198500"/>
    </source>
</evidence>
<organism evidence="2 3">
    <name type="scientific">Aidingimonas halophila</name>
    <dbReference type="NCBI Taxonomy" id="574349"/>
    <lineage>
        <taxon>Bacteria</taxon>
        <taxon>Pseudomonadati</taxon>
        <taxon>Pseudomonadota</taxon>
        <taxon>Gammaproteobacteria</taxon>
        <taxon>Oceanospirillales</taxon>
        <taxon>Halomonadaceae</taxon>
        <taxon>Aidingimonas</taxon>
    </lineage>
</organism>
<dbReference type="SUPFAM" id="SSF53335">
    <property type="entry name" value="S-adenosyl-L-methionine-dependent methyltransferases"/>
    <property type="match status" value="1"/>
</dbReference>
<dbReference type="AlphaFoldDB" id="A0A1H3A3V5"/>
<keyword evidence="3" id="KW-1185">Reference proteome</keyword>
<dbReference type="GO" id="GO:0008757">
    <property type="term" value="F:S-adenosylmethionine-dependent methyltransferase activity"/>
    <property type="evidence" value="ECO:0007669"/>
    <property type="project" value="InterPro"/>
</dbReference>
<dbReference type="RefSeq" id="WP_092569336.1">
    <property type="nucleotide sequence ID" value="NZ_BMXH01000001.1"/>
</dbReference>
<dbReference type="InterPro" id="IPR029063">
    <property type="entry name" value="SAM-dependent_MTases_sf"/>
</dbReference>
<dbReference type="CDD" id="cd02440">
    <property type="entry name" value="AdoMet_MTases"/>
    <property type="match status" value="1"/>
</dbReference>
<dbReference type="STRING" id="574349.SAMN05443545_104348"/>
<keyword evidence="2" id="KW-0489">Methyltransferase</keyword>
<feature type="domain" description="Methyltransferase type 11" evidence="1">
    <location>
        <begin position="67"/>
        <end position="159"/>
    </location>
</feature>
<reference evidence="2 3" key="1">
    <citation type="submission" date="2016-10" db="EMBL/GenBank/DDBJ databases">
        <authorList>
            <person name="de Groot N.N."/>
        </authorList>
    </citation>
    <scope>NUCLEOTIDE SEQUENCE [LARGE SCALE GENOMIC DNA]</scope>
    <source>
        <strain evidence="2 3">DSM 19219</strain>
    </source>
</reference>
<name>A0A1H3A3V5_9GAMM</name>
<evidence type="ECO:0000313" key="2">
    <source>
        <dbReference type="EMBL" id="SDX24293.1"/>
    </source>
</evidence>
<dbReference type="Gene3D" id="3.40.50.150">
    <property type="entry name" value="Vaccinia Virus protein VP39"/>
    <property type="match status" value="1"/>
</dbReference>
<dbReference type="Proteomes" id="UP000198500">
    <property type="component" value="Unassembled WGS sequence"/>
</dbReference>
<dbReference type="PANTHER" id="PTHR43591">
    <property type="entry name" value="METHYLTRANSFERASE"/>
    <property type="match status" value="1"/>
</dbReference>
<dbReference type="EMBL" id="FNNI01000004">
    <property type="protein sequence ID" value="SDX24293.1"/>
    <property type="molecule type" value="Genomic_DNA"/>
</dbReference>
<gene>
    <name evidence="2" type="ORF">SAMN05443545_104348</name>
</gene>
<sequence length="212" mass="23833">MTDKEITKTEILNKVYTADDHEQLRDAYKAWATDYDSDLAELGYVAHITSAEALDQALGGNHEAVILDAGSGTGLVGEELVKRGYRTLDALDYSWEMLDEAASKNIYRSLLQANMTMRLPLEDNAYDAVICTGTFTYGHITADGFDELVRVTRPGGVITFTVREGAYEEYGYRARMLDLEIKEAWELVSFYDTPYQIEEGNVCKMCTYRVLG</sequence>